<organism evidence="9 10">
    <name type="scientific">Almyronema epifaneia S1</name>
    <dbReference type="NCBI Taxonomy" id="2991925"/>
    <lineage>
        <taxon>Bacteria</taxon>
        <taxon>Bacillati</taxon>
        <taxon>Cyanobacteriota</taxon>
        <taxon>Cyanophyceae</taxon>
        <taxon>Nodosilineales</taxon>
        <taxon>Nodosilineaceae</taxon>
        <taxon>Almyronema</taxon>
        <taxon>Almyronema epifaneia</taxon>
    </lineage>
</organism>
<evidence type="ECO:0000256" key="1">
    <source>
        <dbReference type="ARBA" id="ARBA00004141"/>
    </source>
</evidence>
<comment type="similarity">
    <text evidence="2 7">Belongs to the sodium:solute symporter (SSF) (TC 2.A.21) family.</text>
</comment>
<keyword evidence="5 8" id="KW-1133">Transmembrane helix</keyword>
<dbReference type="PANTHER" id="PTHR48086">
    <property type="entry name" value="SODIUM/PROLINE SYMPORTER-RELATED"/>
    <property type="match status" value="1"/>
</dbReference>
<dbReference type="Proteomes" id="UP001600165">
    <property type="component" value="Unassembled WGS sequence"/>
</dbReference>
<reference evidence="9 10" key="1">
    <citation type="submission" date="2024-10" db="EMBL/GenBank/DDBJ databases">
        <authorList>
            <person name="Ratan Roy A."/>
            <person name="Morales Sandoval P.H."/>
            <person name="De Los Santos Villalobos S."/>
            <person name="Chakraborty S."/>
            <person name="Mukherjee J."/>
        </authorList>
    </citation>
    <scope>NUCLEOTIDE SEQUENCE [LARGE SCALE GENOMIC DNA]</scope>
    <source>
        <strain evidence="9 10">S1</strain>
    </source>
</reference>
<sequence length="499" mass="53377">MSMGAVALLVMLVTAAAFALIGLLQASQQALNLENYMVSRNRVGSGMALATVVASSMGAWILFSPPEAGSAFGGLAALLGYCVGSAAAVAVFALFGPRLRALMPQGHSLNEYVLHRYGGLMYWLTEGVMVLYMFIYLAAELTAIAKATQLVANVPLGWTALVVMTAVFAYTLYGGLQTAIFTDAIQFAVIVPLLIFCFGFTVMALGGLGNAFAPVQANAPELLSLQNIAGLRFGATLIIAIVAAEIFNQGNWQRVYACRNQQVVRRAFLGSAALILPMLLLAGLLGLLAVQFDLAGDTAFFELLKVLQVPSWVLMVVIVLALALVMSSLDTLLNGIASIFTFDLRRFWPVARSQRILNLARLLTVGVGTPAVLIAARGYSVLYLFFVADLLCAAVLFPVLYGLYNRHISSLNAFCSSLLGIVTGLLFFPKPDFTPLLPLPGAADLLNSFAVALIVSTVSALVWTAIAYQTHPAKPFDYAQLRQRKLAYETAETEPAQTP</sequence>
<evidence type="ECO:0000256" key="8">
    <source>
        <dbReference type="SAM" id="Phobius"/>
    </source>
</evidence>
<dbReference type="EMBL" id="JBHZOL010000081">
    <property type="protein sequence ID" value="MFE4107189.1"/>
    <property type="molecule type" value="Genomic_DNA"/>
</dbReference>
<feature type="transmembrane region" description="Helical" evidence="8">
    <location>
        <begin position="411"/>
        <end position="429"/>
    </location>
</feature>
<dbReference type="InterPro" id="IPR001734">
    <property type="entry name" value="Na/solute_symporter"/>
</dbReference>
<evidence type="ECO:0000256" key="2">
    <source>
        <dbReference type="ARBA" id="ARBA00006434"/>
    </source>
</evidence>
<evidence type="ECO:0000256" key="3">
    <source>
        <dbReference type="ARBA" id="ARBA00022448"/>
    </source>
</evidence>
<dbReference type="Pfam" id="PF00474">
    <property type="entry name" value="SSF"/>
    <property type="match status" value="1"/>
</dbReference>
<keyword evidence="6 8" id="KW-0472">Membrane</keyword>
<feature type="transmembrane region" description="Helical" evidence="8">
    <location>
        <begin position="356"/>
        <end position="376"/>
    </location>
</feature>
<comment type="caution">
    <text evidence="9">The sequence shown here is derived from an EMBL/GenBank/DDBJ whole genome shotgun (WGS) entry which is preliminary data.</text>
</comment>
<feature type="transmembrane region" description="Helical" evidence="8">
    <location>
        <begin position="228"/>
        <end position="247"/>
    </location>
</feature>
<evidence type="ECO:0000313" key="9">
    <source>
        <dbReference type="EMBL" id="MFE4107189.1"/>
    </source>
</evidence>
<dbReference type="RefSeq" id="WP_377965662.1">
    <property type="nucleotide sequence ID" value="NZ_JBHZOL010000081.1"/>
</dbReference>
<feature type="transmembrane region" description="Helical" evidence="8">
    <location>
        <begin position="75"/>
        <end position="96"/>
    </location>
</feature>
<feature type="transmembrane region" description="Helical" evidence="8">
    <location>
        <begin position="185"/>
        <end position="208"/>
    </location>
</feature>
<feature type="transmembrane region" description="Helical" evidence="8">
    <location>
        <begin position="6"/>
        <end position="24"/>
    </location>
</feature>
<comment type="subcellular location">
    <subcellularLocation>
        <location evidence="1">Membrane</location>
        <topology evidence="1">Multi-pass membrane protein</topology>
    </subcellularLocation>
</comment>
<dbReference type="Gene3D" id="1.20.1730.10">
    <property type="entry name" value="Sodium/glucose cotransporter"/>
    <property type="match status" value="1"/>
</dbReference>
<evidence type="ECO:0000256" key="6">
    <source>
        <dbReference type="ARBA" id="ARBA00023136"/>
    </source>
</evidence>
<feature type="transmembrane region" description="Helical" evidence="8">
    <location>
        <begin position="312"/>
        <end position="344"/>
    </location>
</feature>
<accession>A0ABW6IGP8</accession>
<proteinExistence type="inferred from homology"/>
<feature type="transmembrane region" description="Helical" evidence="8">
    <location>
        <begin position="449"/>
        <end position="468"/>
    </location>
</feature>
<dbReference type="InterPro" id="IPR038377">
    <property type="entry name" value="Na/Glc_symporter_sf"/>
</dbReference>
<keyword evidence="4 8" id="KW-0812">Transmembrane</keyword>
<dbReference type="InterPro" id="IPR050277">
    <property type="entry name" value="Sodium:Solute_Symporter"/>
</dbReference>
<keyword evidence="10" id="KW-1185">Reference proteome</keyword>
<evidence type="ECO:0000256" key="5">
    <source>
        <dbReference type="ARBA" id="ARBA00022989"/>
    </source>
</evidence>
<feature type="transmembrane region" description="Helical" evidence="8">
    <location>
        <begin position="268"/>
        <end position="292"/>
    </location>
</feature>
<evidence type="ECO:0000313" key="10">
    <source>
        <dbReference type="Proteomes" id="UP001600165"/>
    </source>
</evidence>
<feature type="transmembrane region" description="Helical" evidence="8">
    <location>
        <begin position="117"/>
        <end position="138"/>
    </location>
</feature>
<feature type="transmembrane region" description="Helical" evidence="8">
    <location>
        <begin position="382"/>
        <end position="404"/>
    </location>
</feature>
<keyword evidence="3" id="KW-0813">Transport</keyword>
<dbReference type="PANTHER" id="PTHR48086:SF10">
    <property type="entry name" value="AGR155CP"/>
    <property type="match status" value="1"/>
</dbReference>
<dbReference type="PROSITE" id="PS50283">
    <property type="entry name" value="NA_SOLUT_SYMP_3"/>
    <property type="match status" value="1"/>
</dbReference>
<protein>
    <submittedName>
        <fullName evidence="9">Na+/proline symporter</fullName>
    </submittedName>
</protein>
<feature type="transmembrane region" description="Helical" evidence="8">
    <location>
        <begin position="45"/>
        <end position="63"/>
    </location>
</feature>
<name>A0ABW6IGP8_9CYAN</name>
<gene>
    <name evidence="9" type="ORF">ACFVKH_12915</name>
</gene>
<feature type="transmembrane region" description="Helical" evidence="8">
    <location>
        <begin position="150"/>
        <end position="173"/>
    </location>
</feature>
<evidence type="ECO:0000256" key="7">
    <source>
        <dbReference type="RuleBase" id="RU362091"/>
    </source>
</evidence>
<evidence type="ECO:0000256" key="4">
    <source>
        <dbReference type="ARBA" id="ARBA00022692"/>
    </source>
</evidence>